<dbReference type="SUPFAM" id="SSF103088">
    <property type="entry name" value="OmpA-like"/>
    <property type="match status" value="1"/>
</dbReference>
<feature type="compositionally biased region" description="Basic and acidic residues" evidence="4">
    <location>
        <begin position="133"/>
        <end position="146"/>
    </location>
</feature>
<keyword evidence="5" id="KW-0812">Transmembrane</keyword>
<dbReference type="GO" id="GO:0003677">
    <property type="term" value="F:DNA binding"/>
    <property type="evidence" value="ECO:0007669"/>
    <property type="project" value="UniProtKB-KW"/>
</dbReference>
<dbReference type="CDD" id="cd07185">
    <property type="entry name" value="OmpA_C-like"/>
    <property type="match status" value="1"/>
</dbReference>
<evidence type="ECO:0000256" key="4">
    <source>
        <dbReference type="SAM" id="MobiDB-lite"/>
    </source>
</evidence>
<dbReference type="AlphaFoldDB" id="A0A841E600"/>
<dbReference type="Gene3D" id="3.30.1330.60">
    <property type="entry name" value="OmpA-like domain"/>
    <property type="match status" value="1"/>
</dbReference>
<dbReference type="PROSITE" id="PS51123">
    <property type="entry name" value="OMPA_2"/>
    <property type="match status" value="1"/>
</dbReference>
<evidence type="ECO:0000256" key="3">
    <source>
        <dbReference type="PROSITE-ProRule" id="PRU00473"/>
    </source>
</evidence>
<feature type="compositionally biased region" description="Basic and acidic residues" evidence="4">
    <location>
        <begin position="270"/>
        <end position="294"/>
    </location>
</feature>
<feature type="domain" description="OmpA-like" evidence="6">
    <location>
        <begin position="144"/>
        <end position="261"/>
    </location>
</feature>
<feature type="transmembrane region" description="Helical" evidence="5">
    <location>
        <begin position="96"/>
        <end position="116"/>
    </location>
</feature>
<dbReference type="Gene3D" id="1.25.40.10">
    <property type="entry name" value="Tetratricopeptide repeat domain"/>
    <property type="match status" value="1"/>
</dbReference>
<dbReference type="PRINTS" id="PR01021">
    <property type="entry name" value="OMPADOMAIN"/>
</dbReference>
<dbReference type="InterPro" id="IPR006664">
    <property type="entry name" value="OMP_bac"/>
</dbReference>
<gene>
    <name evidence="7" type="ORF">HNR25_002187</name>
</gene>
<dbReference type="InterPro" id="IPR036737">
    <property type="entry name" value="OmpA-like_sf"/>
</dbReference>
<dbReference type="InterPro" id="IPR006665">
    <property type="entry name" value="OmpA-like"/>
</dbReference>
<dbReference type="SMART" id="SM01043">
    <property type="entry name" value="BTAD"/>
    <property type="match status" value="1"/>
</dbReference>
<feature type="compositionally biased region" description="Acidic residues" evidence="4">
    <location>
        <begin position="345"/>
        <end position="355"/>
    </location>
</feature>
<dbReference type="InterPro" id="IPR011990">
    <property type="entry name" value="TPR-like_helical_dom_sf"/>
</dbReference>
<feature type="region of interest" description="Disordered" evidence="4">
    <location>
        <begin position="539"/>
        <end position="576"/>
    </location>
</feature>
<feature type="transmembrane region" description="Helical" evidence="5">
    <location>
        <begin position="51"/>
        <end position="75"/>
    </location>
</feature>
<dbReference type="Proteomes" id="UP000578077">
    <property type="component" value="Unassembled WGS sequence"/>
</dbReference>
<dbReference type="InterPro" id="IPR051677">
    <property type="entry name" value="AfsR-DnrI-RedD_regulator"/>
</dbReference>
<organism evidence="7 8">
    <name type="scientific">Streptomonospora salina</name>
    <dbReference type="NCBI Taxonomy" id="104205"/>
    <lineage>
        <taxon>Bacteria</taxon>
        <taxon>Bacillati</taxon>
        <taxon>Actinomycetota</taxon>
        <taxon>Actinomycetes</taxon>
        <taxon>Streptosporangiales</taxon>
        <taxon>Nocardiopsidaceae</taxon>
        <taxon>Streptomonospora</taxon>
    </lineage>
</organism>
<evidence type="ECO:0000256" key="1">
    <source>
        <dbReference type="ARBA" id="ARBA00004370"/>
    </source>
</evidence>
<feature type="compositionally biased region" description="Pro residues" evidence="4">
    <location>
        <begin position="546"/>
        <end position="560"/>
    </location>
</feature>
<dbReference type="EMBL" id="JACHLY010000001">
    <property type="protein sequence ID" value="MBB5998436.1"/>
    <property type="molecule type" value="Genomic_DNA"/>
</dbReference>
<dbReference type="Pfam" id="PF00691">
    <property type="entry name" value="OmpA"/>
    <property type="match status" value="1"/>
</dbReference>
<feature type="region of interest" description="Disordered" evidence="4">
    <location>
        <begin position="258"/>
        <end position="297"/>
    </location>
</feature>
<comment type="caution">
    <text evidence="7">The sequence shown here is derived from an EMBL/GenBank/DDBJ whole genome shotgun (WGS) entry which is preliminary data.</text>
</comment>
<evidence type="ECO:0000256" key="5">
    <source>
        <dbReference type="SAM" id="Phobius"/>
    </source>
</evidence>
<evidence type="ECO:0000256" key="2">
    <source>
        <dbReference type="ARBA" id="ARBA00023136"/>
    </source>
</evidence>
<keyword evidence="8" id="KW-1185">Reference proteome</keyword>
<dbReference type="PANTHER" id="PTHR35807">
    <property type="entry name" value="TRANSCRIPTIONAL REGULATOR REDD-RELATED"/>
    <property type="match status" value="1"/>
</dbReference>
<dbReference type="RefSeq" id="WP_184634665.1">
    <property type="nucleotide sequence ID" value="NZ_BAABKT010000014.1"/>
</dbReference>
<evidence type="ECO:0000313" key="7">
    <source>
        <dbReference type="EMBL" id="MBB5998436.1"/>
    </source>
</evidence>
<sequence length="830" mass="86917">MTVQPLTERAAGVAGAAFLTGTPVALARVGWPLAADGVGWAEVVMHLRAFTLPTSLLLAALMCLVAAAWTAYALATVADLLRMVQGQAPRMAVARLAAAVLAATASGTALAAPAAADTASAYSAAQPISAAEHGPDEREHQQDRDRGVHRHRSVTGFALDSADLAPDMRARLDSVAELVRAYGDPDTPITVTGHTDPTGGEDYNLDLSQRRAQAAASYLRTTLGAEFAFTVEGEGEAQPPPHGGDTYAELRRVEIDYRLQPPSKPGPVRPVEKPDHTAAGHEKSAPAAQEREEATSGIAVPAAAATAAIGAAALAGGCALARRSRRHRHTGDGALGPALQDDETTLSEAAAEDEAPAPSRPVEAEASEGSRQVRLGPEVVVDATRGLAITGPDAAGVVAALLARTARQAPGSVIATRSALEEIGCGEDGNLHGVTRVMGTEAALVRAEAYLVAAQRTAEDDAEEETAEVLPTVLVEASGQGAPHERVRAMLAVESATAPTVIALADLGQGTRIHAGDELVRITEADATVREFPADALWRQDGAPAGEPPPAGEHPAPVHPSPAANAGADAPAPRPEAGPGAVVLRLFAPRVDVRAAGSEVTDRMRAAARLLLAYLAIHPDGATGEEISELLAPGASPARARSARNNALSSARSAIRAALGAEEMPVVETVGGRYRLQKELFDVDLRHFNDALDRAKTTSGDARAENRRTALAYYVGELLSDITETWVETERHRCRRSAAQTCVRLAEETTAVADKVSLLDRACTIDAYNEMVHRMLAEAYAENNDPDAVHRTYQRLSENLRGIGERPSKEVRARVENLTSIAPLRSGAPR</sequence>
<reference evidence="7 8" key="1">
    <citation type="submission" date="2020-08" db="EMBL/GenBank/DDBJ databases">
        <title>Sequencing the genomes of 1000 actinobacteria strains.</title>
        <authorList>
            <person name="Klenk H.-P."/>
        </authorList>
    </citation>
    <scope>NUCLEOTIDE SEQUENCE [LARGE SCALE GENOMIC DNA]</scope>
    <source>
        <strain evidence="7 8">DSM 44593</strain>
    </source>
</reference>
<comment type="subcellular location">
    <subcellularLocation>
        <location evidence="1">Membrane</location>
    </subcellularLocation>
</comment>
<accession>A0A841E600</accession>
<keyword evidence="2 3" id="KW-0472">Membrane</keyword>
<proteinExistence type="predicted"/>
<feature type="region of interest" description="Disordered" evidence="4">
    <location>
        <begin position="125"/>
        <end position="151"/>
    </location>
</feature>
<keyword evidence="5" id="KW-1133">Transmembrane helix</keyword>
<dbReference type="InterPro" id="IPR005158">
    <property type="entry name" value="BTAD"/>
</dbReference>
<name>A0A841E600_9ACTN</name>
<keyword evidence="7" id="KW-0238">DNA-binding</keyword>
<feature type="region of interest" description="Disordered" evidence="4">
    <location>
        <begin position="345"/>
        <end position="373"/>
    </location>
</feature>
<dbReference type="GO" id="GO:0016020">
    <property type="term" value="C:membrane"/>
    <property type="evidence" value="ECO:0007669"/>
    <property type="project" value="UniProtKB-SubCell"/>
</dbReference>
<evidence type="ECO:0000313" key="8">
    <source>
        <dbReference type="Proteomes" id="UP000578077"/>
    </source>
</evidence>
<evidence type="ECO:0000259" key="6">
    <source>
        <dbReference type="PROSITE" id="PS51123"/>
    </source>
</evidence>
<protein>
    <submittedName>
        <fullName evidence="7">Outer membrane protein OmpA-like peptidoglycan-associated protein/DNA-binding SARP family transcriptional activator</fullName>
    </submittedName>
</protein>
<dbReference type="Gene3D" id="1.10.10.10">
    <property type="entry name" value="Winged helix-like DNA-binding domain superfamily/Winged helix DNA-binding domain"/>
    <property type="match status" value="1"/>
</dbReference>
<dbReference type="InterPro" id="IPR036388">
    <property type="entry name" value="WH-like_DNA-bd_sf"/>
</dbReference>
<feature type="compositionally biased region" description="Low complexity" evidence="4">
    <location>
        <begin position="561"/>
        <end position="576"/>
    </location>
</feature>